<dbReference type="InterPro" id="IPR025288">
    <property type="entry name" value="DUF4080"/>
</dbReference>
<dbReference type="SFLD" id="SFLDG01123">
    <property type="entry name" value="methyltransferase_(Class_B)"/>
    <property type="match status" value="1"/>
</dbReference>
<dbReference type="AlphaFoldDB" id="A0A9D1EFQ9"/>
<evidence type="ECO:0000313" key="9">
    <source>
        <dbReference type="Proteomes" id="UP000824201"/>
    </source>
</evidence>
<comment type="cofactor">
    <cofactor evidence="1">
        <name>[4Fe-4S] cluster</name>
        <dbReference type="ChEBI" id="CHEBI:49883"/>
    </cofactor>
</comment>
<dbReference type="CDD" id="cd01335">
    <property type="entry name" value="Radical_SAM"/>
    <property type="match status" value="1"/>
</dbReference>
<dbReference type="SUPFAM" id="SSF52242">
    <property type="entry name" value="Cobalamin (vitamin B12)-binding domain"/>
    <property type="match status" value="1"/>
</dbReference>
<evidence type="ECO:0000256" key="1">
    <source>
        <dbReference type="ARBA" id="ARBA00001966"/>
    </source>
</evidence>
<feature type="domain" description="Radical SAM core" evidence="7">
    <location>
        <begin position="172"/>
        <end position="402"/>
    </location>
</feature>
<dbReference type="GO" id="GO:0031419">
    <property type="term" value="F:cobalamin binding"/>
    <property type="evidence" value="ECO:0007669"/>
    <property type="project" value="InterPro"/>
</dbReference>
<sequence length="583" mass="68361">MRFLLVAVNAKYIHSNPAIYSLKSYVGQRGMHVELAEYTINHMPESILKDIYKRKPDVIGFSCYIWNISMVKRLIFDLKQILPEVPIWLGGPEVSFDCVSLLEQLPQVDGIMFGEGERVFSNLLDYYLTGTPSKEAIRGIAYRDENKQISINEPEPVMNLTEVPFLYDDFQKWEHRIIYYETSRGCPFRCSYCLSSVDKQLRFRDLNVVKRELDLFLSQKVAQVKFVDRTFNAKQSHGLEIWKYLLEHDNGVTNFHFEVSADLIQEDELNLLKQMRPGLIQLEIGVQTTNPKTAEAICRHASFEEISHVVRKINSFHNIHQHLDLIAGLPYEDYESFGRSFNDVYALEPEQLQMGFLKVLKGSPMYNEAQTYGIHYSQYPPYEVLFTNWLSYADLLKLKGIEEVLEVYYNSGQFRLTMAYLEQKFPTAFAMYEALADYYEKNGLFSVSHSRAARYEILKAFAIEIDETDELAYNNVLTYDYNAREKAKKRPAFSKDLSSYWEQIKAFYQEEAKTHQRLEGYESYNSRQLEHMTQLEVLDFDLPSWNQNKKTSLRTKETWVLFDYKNRDPLTNNANVIRIKKEE</sequence>
<evidence type="ECO:0000256" key="2">
    <source>
        <dbReference type="ARBA" id="ARBA00022691"/>
    </source>
</evidence>
<dbReference type="SFLD" id="SFLDS00029">
    <property type="entry name" value="Radical_SAM"/>
    <property type="match status" value="1"/>
</dbReference>
<dbReference type="InterPro" id="IPR006638">
    <property type="entry name" value="Elp3/MiaA/NifB-like_rSAM"/>
</dbReference>
<evidence type="ECO:0000259" key="6">
    <source>
        <dbReference type="PROSITE" id="PS51332"/>
    </source>
</evidence>
<dbReference type="InterPro" id="IPR007197">
    <property type="entry name" value="rSAM"/>
</dbReference>
<dbReference type="GO" id="GO:0005829">
    <property type="term" value="C:cytosol"/>
    <property type="evidence" value="ECO:0007669"/>
    <property type="project" value="TreeGrafter"/>
</dbReference>
<dbReference type="Gene3D" id="3.40.50.280">
    <property type="entry name" value="Cobalamin-binding domain"/>
    <property type="match status" value="1"/>
</dbReference>
<keyword evidence="3" id="KW-0479">Metal-binding</keyword>
<reference evidence="8" key="1">
    <citation type="submission" date="2020-10" db="EMBL/GenBank/DDBJ databases">
        <authorList>
            <person name="Gilroy R."/>
        </authorList>
    </citation>
    <scope>NUCLEOTIDE SEQUENCE</scope>
    <source>
        <strain evidence="8">ChiW13-3771</strain>
    </source>
</reference>
<dbReference type="PANTHER" id="PTHR43409:SF16">
    <property type="entry name" value="SLR0320 PROTEIN"/>
    <property type="match status" value="1"/>
</dbReference>
<dbReference type="InterPro" id="IPR051198">
    <property type="entry name" value="BchE-like"/>
</dbReference>
<name>A0A9D1EFQ9_9FIRM</name>
<protein>
    <submittedName>
        <fullName evidence="8">B12-binding domain-containing radical SAM protein</fullName>
    </submittedName>
</protein>
<feature type="domain" description="B12-binding" evidence="6">
    <location>
        <begin position="1"/>
        <end position="134"/>
    </location>
</feature>
<dbReference type="SFLD" id="SFLDG01082">
    <property type="entry name" value="B12-binding_domain_containing"/>
    <property type="match status" value="1"/>
</dbReference>
<organism evidence="8 9">
    <name type="scientific">Candidatus Fimimorpha faecalis</name>
    <dbReference type="NCBI Taxonomy" id="2840824"/>
    <lineage>
        <taxon>Bacteria</taxon>
        <taxon>Bacillati</taxon>
        <taxon>Bacillota</taxon>
        <taxon>Clostridia</taxon>
        <taxon>Eubacteriales</taxon>
        <taxon>Candidatus Fimimorpha</taxon>
    </lineage>
</organism>
<dbReference type="InterPro" id="IPR006158">
    <property type="entry name" value="Cobalamin-bd"/>
</dbReference>
<dbReference type="Pfam" id="PF02310">
    <property type="entry name" value="B12-binding"/>
    <property type="match status" value="1"/>
</dbReference>
<reference evidence="8" key="2">
    <citation type="journal article" date="2021" name="PeerJ">
        <title>Extensive microbial diversity within the chicken gut microbiome revealed by metagenomics and culture.</title>
        <authorList>
            <person name="Gilroy R."/>
            <person name="Ravi A."/>
            <person name="Getino M."/>
            <person name="Pursley I."/>
            <person name="Horton D.L."/>
            <person name="Alikhan N.F."/>
            <person name="Baker D."/>
            <person name="Gharbi K."/>
            <person name="Hall N."/>
            <person name="Watson M."/>
            <person name="Adriaenssens E.M."/>
            <person name="Foster-Nyarko E."/>
            <person name="Jarju S."/>
            <person name="Secka A."/>
            <person name="Antonio M."/>
            <person name="Oren A."/>
            <person name="Chaudhuri R.R."/>
            <person name="La Ragione R."/>
            <person name="Hildebrand F."/>
            <person name="Pallen M.J."/>
        </authorList>
    </citation>
    <scope>NUCLEOTIDE SEQUENCE</scope>
    <source>
        <strain evidence="8">ChiW13-3771</strain>
    </source>
</reference>
<dbReference type="InterPro" id="IPR034466">
    <property type="entry name" value="Methyltransferase_Class_B"/>
</dbReference>
<dbReference type="PANTHER" id="PTHR43409">
    <property type="entry name" value="ANAEROBIC MAGNESIUM-PROTOPORPHYRIN IX MONOMETHYL ESTER CYCLASE-RELATED"/>
    <property type="match status" value="1"/>
</dbReference>
<keyword evidence="4" id="KW-0408">Iron</keyword>
<dbReference type="SUPFAM" id="SSF102114">
    <property type="entry name" value="Radical SAM enzymes"/>
    <property type="match status" value="1"/>
</dbReference>
<dbReference type="PROSITE" id="PS51918">
    <property type="entry name" value="RADICAL_SAM"/>
    <property type="match status" value="1"/>
</dbReference>
<dbReference type="Pfam" id="PF04055">
    <property type="entry name" value="Radical_SAM"/>
    <property type="match status" value="1"/>
</dbReference>
<dbReference type="GO" id="GO:0051539">
    <property type="term" value="F:4 iron, 4 sulfur cluster binding"/>
    <property type="evidence" value="ECO:0007669"/>
    <property type="project" value="UniProtKB-KW"/>
</dbReference>
<evidence type="ECO:0000313" key="8">
    <source>
        <dbReference type="EMBL" id="HIR89556.1"/>
    </source>
</evidence>
<evidence type="ECO:0000256" key="4">
    <source>
        <dbReference type="ARBA" id="ARBA00023004"/>
    </source>
</evidence>
<dbReference type="CDD" id="cd02068">
    <property type="entry name" value="radical_SAM_B12_BD"/>
    <property type="match status" value="1"/>
</dbReference>
<dbReference type="Proteomes" id="UP000824201">
    <property type="component" value="Unassembled WGS sequence"/>
</dbReference>
<proteinExistence type="predicted"/>
<dbReference type="GO" id="GO:0003824">
    <property type="term" value="F:catalytic activity"/>
    <property type="evidence" value="ECO:0007669"/>
    <property type="project" value="InterPro"/>
</dbReference>
<dbReference type="InterPro" id="IPR058240">
    <property type="entry name" value="rSAM_sf"/>
</dbReference>
<dbReference type="InterPro" id="IPR036724">
    <property type="entry name" value="Cobalamin-bd_sf"/>
</dbReference>
<comment type="caution">
    <text evidence="8">The sequence shown here is derived from an EMBL/GenBank/DDBJ whole genome shotgun (WGS) entry which is preliminary data.</text>
</comment>
<accession>A0A9D1EFQ9</accession>
<keyword evidence="2" id="KW-0949">S-adenosyl-L-methionine</keyword>
<evidence type="ECO:0000256" key="5">
    <source>
        <dbReference type="ARBA" id="ARBA00023014"/>
    </source>
</evidence>
<dbReference type="GO" id="GO:0046872">
    <property type="term" value="F:metal ion binding"/>
    <property type="evidence" value="ECO:0007669"/>
    <property type="project" value="UniProtKB-KW"/>
</dbReference>
<keyword evidence="5" id="KW-0411">Iron-sulfur</keyword>
<dbReference type="PROSITE" id="PS51332">
    <property type="entry name" value="B12_BINDING"/>
    <property type="match status" value="1"/>
</dbReference>
<gene>
    <name evidence="8" type="ORF">IAC96_11475</name>
</gene>
<evidence type="ECO:0000256" key="3">
    <source>
        <dbReference type="ARBA" id="ARBA00022723"/>
    </source>
</evidence>
<dbReference type="Gene3D" id="3.80.30.20">
    <property type="entry name" value="tm_1862 like domain"/>
    <property type="match status" value="1"/>
</dbReference>
<dbReference type="EMBL" id="DVHN01000152">
    <property type="protein sequence ID" value="HIR89556.1"/>
    <property type="molecule type" value="Genomic_DNA"/>
</dbReference>
<dbReference type="InterPro" id="IPR023404">
    <property type="entry name" value="rSAM_horseshoe"/>
</dbReference>
<dbReference type="Pfam" id="PF13311">
    <property type="entry name" value="DUF4080"/>
    <property type="match status" value="1"/>
</dbReference>
<dbReference type="SMART" id="SM00729">
    <property type="entry name" value="Elp3"/>
    <property type="match status" value="1"/>
</dbReference>
<evidence type="ECO:0000259" key="7">
    <source>
        <dbReference type="PROSITE" id="PS51918"/>
    </source>
</evidence>